<dbReference type="GO" id="GO:0006545">
    <property type="term" value="P:glycine biosynthetic process"/>
    <property type="evidence" value="ECO:0007669"/>
    <property type="project" value="TreeGrafter"/>
</dbReference>
<evidence type="ECO:0000313" key="6">
    <source>
        <dbReference type="EMBL" id="CAE0486720.1"/>
    </source>
</evidence>
<evidence type="ECO:0000256" key="1">
    <source>
        <dbReference type="ARBA" id="ARBA00001933"/>
    </source>
</evidence>
<dbReference type="AlphaFoldDB" id="A0A6S8H5E3"/>
<comment type="cofactor">
    <cofactor evidence="1">
        <name>pyridoxal 5'-phosphate</name>
        <dbReference type="ChEBI" id="CHEBI:597326"/>
    </cofactor>
</comment>
<dbReference type="SUPFAM" id="SSF53383">
    <property type="entry name" value="PLP-dependent transferases"/>
    <property type="match status" value="1"/>
</dbReference>
<dbReference type="Gene3D" id="3.90.1150.10">
    <property type="entry name" value="Aspartate Aminotransferase, domain 1"/>
    <property type="match status" value="1"/>
</dbReference>
<dbReference type="EMBL" id="HBIP01003819">
    <property type="protein sequence ID" value="CAE0486721.1"/>
    <property type="molecule type" value="Transcribed_RNA"/>
</dbReference>
<dbReference type="InterPro" id="IPR015422">
    <property type="entry name" value="PyrdxlP-dep_Trfase_small"/>
</dbReference>
<dbReference type="InterPro" id="IPR001597">
    <property type="entry name" value="ArAA_b-elim_lyase/Thr_aldolase"/>
</dbReference>
<accession>A0A6S8H5E3</accession>
<dbReference type="GO" id="GO:0005829">
    <property type="term" value="C:cytosol"/>
    <property type="evidence" value="ECO:0007669"/>
    <property type="project" value="TreeGrafter"/>
</dbReference>
<evidence type="ECO:0000256" key="4">
    <source>
        <dbReference type="PIRSR" id="PIRSR017617-1"/>
    </source>
</evidence>
<comment type="similarity">
    <text evidence="2">Belongs to the threonine aldolase family.</text>
</comment>
<dbReference type="InterPro" id="IPR015424">
    <property type="entry name" value="PyrdxlP-dep_Trfase"/>
</dbReference>
<reference evidence="7" key="1">
    <citation type="submission" date="2021-01" db="EMBL/GenBank/DDBJ databases">
        <authorList>
            <person name="Corre E."/>
            <person name="Pelletier E."/>
            <person name="Niang G."/>
            <person name="Scheremetjew M."/>
            <person name="Finn R."/>
            <person name="Kale V."/>
            <person name="Holt S."/>
            <person name="Cochrane G."/>
            <person name="Meng A."/>
            <person name="Brown T."/>
            <person name="Cohen L."/>
        </authorList>
    </citation>
    <scope>NUCLEOTIDE SEQUENCE</scope>
    <source>
        <strain evidence="7">CCMP1320</strain>
    </source>
</reference>
<dbReference type="Gene3D" id="3.40.640.10">
    <property type="entry name" value="Type I PLP-dependent aspartate aminotransferase-like (Major domain)"/>
    <property type="match status" value="1"/>
</dbReference>
<dbReference type="PANTHER" id="PTHR48097">
    <property type="entry name" value="L-THREONINE ALDOLASE-RELATED"/>
    <property type="match status" value="1"/>
</dbReference>
<gene>
    <name evidence="6" type="ORF">DTER00134_LOCUS1759</name>
    <name evidence="7" type="ORF">DTER00134_LOCUS1760</name>
</gene>
<dbReference type="Pfam" id="PF01212">
    <property type="entry name" value="Beta_elim_lyase"/>
    <property type="match status" value="1"/>
</dbReference>
<organism evidence="7">
    <name type="scientific">Dunaliella tertiolecta</name>
    <name type="common">Green alga</name>
    <dbReference type="NCBI Taxonomy" id="3047"/>
    <lineage>
        <taxon>Eukaryota</taxon>
        <taxon>Viridiplantae</taxon>
        <taxon>Chlorophyta</taxon>
        <taxon>core chlorophytes</taxon>
        <taxon>Chlorophyceae</taxon>
        <taxon>CS clade</taxon>
        <taxon>Chlamydomonadales</taxon>
        <taxon>Dunaliellaceae</taxon>
        <taxon>Dunaliella</taxon>
    </lineage>
</organism>
<dbReference type="EMBL" id="HBIP01003818">
    <property type="protein sequence ID" value="CAE0486720.1"/>
    <property type="molecule type" value="Transcribed_RNA"/>
</dbReference>
<dbReference type="PANTHER" id="PTHR48097:SF9">
    <property type="entry name" value="L-THREONINE ALDOLASE"/>
    <property type="match status" value="1"/>
</dbReference>
<dbReference type="GO" id="GO:0008732">
    <property type="term" value="F:L-allo-threonine aldolase activity"/>
    <property type="evidence" value="ECO:0007669"/>
    <property type="project" value="TreeGrafter"/>
</dbReference>
<dbReference type="InterPro" id="IPR015421">
    <property type="entry name" value="PyrdxlP-dep_Trfase_major"/>
</dbReference>
<dbReference type="PIRSF" id="PIRSF017617">
    <property type="entry name" value="Thr_aldolase"/>
    <property type="match status" value="1"/>
</dbReference>
<feature type="modified residue" description="N6-(pyridoxal phosphate)lysine" evidence="4">
    <location>
        <position position="171"/>
    </location>
</feature>
<sequence length="319" mass="34068">MTNQVAIKAHTQPGDELICSDSAHIFIYEGGGIASNSGVQARCLPGDEGGRITAAQVESAINPDDIHLPRSTLVCLENTTNKPGGAIYSLKSMQAIFKVARANGLQCHLDGARLFNAMVASGHTFPSEPSSDSSHQPIANGHVAEENEQGCSYGPLEVGACFDSISICLSKGLGCPVGSLLLGTHDFIARARRIRKAMGGGMRQAGFLAAAGLFALKYNVNRLACDHARAKQLGAALASLDRSRFITKIKPFTTNIVVFELGEDFDGQAMKEALAARGILVSSFGKRLMRFVTHLDVTDYQIADATQALREVQQDMMSR</sequence>
<name>A0A6S8H5E3_DUNTE</name>
<feature type="domain" description="Aromatic amino acid beta-eliminating lyase/threonine aldolase" evidence="5">
    <location>
        <begin position="1"/>
        <end position="242"/>
    </location>
</feature>
<evidence type="ECO:0000313" key="7">
    <source>
        <dbReference type="EMBL" id="CAE0486721.1"/>
    </source>
</evidence>
<protein>
    <recommendedName>
        <fullName evidence="5">Aromatic amino acid beta-eliminating lyase/threonine aldolase domain-containing protein</fullName>
    </recommendedName>
</protein>
<dbReference type="GO" id="GO:0006567">
    <property type="term" value="P:L-threonine catabolic process"/>
    <property type="evidence" value="ECO:0007669"/>
    <property type="project" value="TreeGrafter"/>
</dbReference>
<dbReference type="InterPro" id="IPR023603">
    <property type="entry name" value="Low_specificity_L-TA-like"/>
</dbReference>
<evidence type="ECO:0000256" key="3">
    <source>
        <dbReference type="ARBA" id="ARBA00022898"/>
    </source>
</evidence>
<evidence type="ECO:0000259" key="5">
    <source>
        <dbReference type="Pfam" id="PF01212"/>
    </source>
</evidence>
<keyword evidence="3" id="KW-0663">Pyridoxal phosphate</keyword>
<proteinExistence type="inferred from homology"/>
<evidence type="ECO:0000256" key="2">
    <source>
        <dbReference type="ARBA" id="ARBA00006966"/>
    </source>
</evidence>